<evidence type="ECO:0000313" key="4">
    <source>
        <dbReference type="Proteomes" id="UP000215256"/>
    </source>
</evidence>
<keyword evidence="3" id="KW-0614">Plasmid</keyword>
<dbReference type="InterPro" id="IPR015919">
    <property type="entry name" value="Cadherin-like_sf"/>
</dbReference>
<feature type="domain" description="Cadherin" evidence="2">
    <location>
        <begin position="152"/>
        <end position="239"/>
    </location>
</feature>
<evidence type="ECO:0000256" key="1">
    <source>
        <dbReference type="SAM" id="MobiDB-lite"/>
    </source>
</evidence>
<dbReference type="Proteomes" id="UP000215256">
    <property type="component" value="Plasmid unnamed1"/>
</dbReference>
<dbReference type="NCBIfam" id="NF012211">
    <property type="entry name" value="tand_rpt_95"/>
    <property type="match status" value="5"/>
</dbReference>
<dbReference type="Gene3D" id="2.60.40.3440">
    <property type="match status" value="2"/>
</dbReference>
<dbReference type="NCBIfam" id="NF033677">
    <property type="entry name" value="biofilm_BapA_N"/>
    <property type="match status" value="1"/>
</dbReference>
<dbReference type="InterPro" id="IPR006644">
    <property type="entry name" value="Cadg"/>
</dbReference>
<dbReference type="GO" id="GO:0007156">
    <property type="term" value="P:homophilic cell adhesion via plasma membrane adhesion molecules"/>
    <property type="evidence" value="ECO:0007669"/>
    <property type="project" value="InterPro"/>
</dbReference>
<dbReference type="OrthoDB" id="6756629at2"/>
<proteinExistence type="predicted"/>
<dbReference type="InterPro" id="IPR040853">
    <property type="entry name" value="RapA2_cadherin-like"/>
</dbReference>
<dbReference type="NCBIfam" id="TIGR01965">
    <property type="entry name" value="VCBS_repeat"/>
    <property type="match status" value="3"/>
</dbReference>
<dbReference type="Gene3D" id="2.60.40.1200">
    <property type="match status" value="2"/>
</dbReference>
<feature type="domain" description="Cadherin" evidence="2">
    <location>
        <begin position="665"/>
        <end position="761"/>
    </location>
</feature>
<dbReference type="SMART" id="SM00736">
    <property type="entry name" value="CADG"/>
    <property type="match status" value="1"/>
</dbReference>
<accession>A0A248UMA3</accession>
<reference evidence="3 4" key="1">
    <citation type="submission" date="2017-07" db="EMBL/GenBank/DDBJ databases">
        <title>Phylogenetic study on the rhizospheric bacterium Ochrobactrum sp. A44.</title>
        <authorList>
            <person name="Krzyzanowska D.M."/>
            <person name="Ossowicki A."/>
            <person name="Rajewska M."/>
            <person name="Maciag T."/>
            <person name="Kaczynski Z."/>
            <person name="Czerwicka M."/>
            <person name="Jafra S."/>
        </authorList>
    </citation>
    <scope>NUCLEOTIDE SEQUENCE [LARGE SCALE GENOMIC DNA]</scope>
    <source>
        <strain evidence="3 4">A44</strain>
        <plasmid evidence="3 4">unnamed1</plasmid>
    </source>
</reference>
<dbReference type="GO" id="GO:0016020">
    <property type="term" value="C:membrane"/>
    <property type="evidence" value="ECO:0007669"/>
    <property type="project" value="InterPro"/>
</dbReference>
<dbReference type="InterPro" id="IPR013783">
    <property type="entry name" value="Ig-like_fold"/>
</dbReference>
<dbReference type="KEGG" id="och:CES85_3750"/>
<evidence type="ECO:0000313" key="3">
    <source>
        <dbReference type="EMBL" id="ASV87983.1"/>
    </source>
</evidence>
<dbReference type="RefSeq" id="WP_095448765.1">
    <property type="nucleotide sequence ID" value="NZ_CP022605.1"/>
</dbReference>
<dbReference type="Pfam" id="PF17803">
    <property type="entry name" value="Cadherin_4"/>
    <property type="match status" value="2"/>
</dbReference>
<dbReference type="PROSITE" id="PS50268">
    <property type="entry name" value="CADHERIN_2"/>
    <property type="match status" value="2"/>
</dbReference>
<sequence>MKAVVFPKAEIGASRNFDGNRIRLETPSVVQVQIGPEEVARFERDGNNLLLILEDGSVVVIENFFATTGDGRNDLVFEDGNDVSWWAQYGETWTGFDIAEINSTAAAAPLPMALLAGIGLAAGGAAIALGSGGGSDDGPSNRAPVVSADPVETAEDSAFKGVITAKDADGDKLTFELSGEGPKHGNVTVNPDGTYTYTPHADYNGPDSFDVSVSDGHGGKTIVTVSITVTPVVDIAPDEAVTHAGEPVTTAVLSNDTFKDPDARISAVTPGAHGSVVVNPDGTITYTPKPGFVGTDTYTYTVSSGGTQETTTVTVTVTNQPPVTEPESVTAPEDTPVTGNLLGNDSDPNGDAISITGFEINGSIYLPGEKVTIADLGVLVINADGTYSFEPAANWNGKVPTVTYTVSDGNDGGSTTSTLDIEITPVDDAPEVVGTIVDHANVDADVITPIDVSDFFKDVDGDTLTYSATGLPKGLTLDPNTGIISGTIDPSASQDGVGGAHSVTITASDGTTSVDQIFTWTVSNPAPVANDDAVSTNEDTSVSGNVLLDSPAGDVADSDPDGDALVVTQFVINGATYDAGESATIAGVGTFTLDSTGAYTFTPDANWNGPVPTITYTISDQEGGTDTANLTITVDPVNDAPVIAGDDQSGLVIEAGHLDDNTSVPGIPVTTGSFDASDVDGDTLSWSVLGTPDQTYGTFTIDAVTGAWSYTLDNSLSATQALNEGDQVELSFDVQVSDGQGGTETRTVVITINGTNDAPVANADTGSVSEAGVQDGGNDPISGTATATGNVLTNDTDVDEGEKATLAVNEVKFGDTVGMVGSSIQGTYGTLTLNSDGSYTYELDNTSTQTQSLKQGEQVTETFTYTAVDVNGATSSSTLTITVTGANDRPEITSGTVEASGEVTEQGTANPEQKNVVSGTLTASDVDKDATLTWSVVATDGTYGTIGIDAKTGQWTYTLDNSRAATQALNDGEKRTETFTARVTDEHGASRDEVITVIVNGSNDDLKGLGNETLNVLEDGVVKGSLQDFVSDVDNDIILTGFSVDANGDGIQETFNPGQSVELKNGNDVLGTLIIGEDGNYSFTPAPNYGGNVPTVTYTMAESGGGKSVTQTLDFTITKVADAPELEANKNANTDEDTAVSLGLKTPGITDTGTGTVNGDNPERLGEITLTISGAGADGVTLSTGGKTLTPFDGKITIVLSDVPHVSDTPAADEARGIYYLTAAEYAALVANPRAESGNNFIITVSATSYEVDAGGGKIAGVAGASSTQVINVDVQAVTDGAELKSDVTTLTFAEDGKIDLSSHLTATLTSTDANAGSDTDGSERYSYTVSGLPSGSIVTINGTNYTVGANGSVTSPETSTFTSAPTVSITPPRNFSGDIKDVVITLNTRDTDSDSTGIPATVSSSVTIDLRVTPVAGDVTATDSITAEDTAVHFLAGVAVTDKGTVAGSEVINAVSFEVPAGWTVQTPATSPGWSYVLSGNTATITFDGSLSQGDREAILDAFTITPPAHSSLDATIKLSITSTDTNGSDSDTKTVDLDMKITVTPVAERTDADSDGNGQNDVTMNGDYAYAVAGQEDAWFALGSNYTGSSNTSGGFAGLQSAWSNADPDEFTYAVLTPSLSSDTPSDTVIGTEFRYSTDGGVTWQTQSYVGEPIWVPSAYLNTLQVKLPADVSGTLTIGVQAGTVDYDDDRDVSTFPLDPPHESADGVNVTVSGDATLTLIKFEPVADEVTMALNGRATGLEDTAIPLSIKTTSSDDSETFNVTISGIPDGAVITYNGEKLTVSGGAVTIVGFNNSLPMTITPPLNSNDDFKLTVSAVSVDGASTSAPVSRTIDIAVTGVADNAVITLPNVGYTTTEAALDAGGHKVQLSNIITEVASPDTDGSEVTTLRITGLAENFSLTGATMVVSGTGTERVWMVSASDISKVSIVAPENFSGTVELKVAGVTTENDGDSRTGPLTDISFTITPSPEALITSTATLIEDEISLLNLAIIPQNGDTDETLGRILIPVDYDTSKFTLYVGGTPILAANLETTEIEGKTYYIVPSDQIDSLGAKGVANLDGDLGKLDFLYEVIDPSTDGTLAQVTELKNGTLTIDALPVTDPVDASITAITMTSATGTSSDDVASDDAEPDTATVTTSGTVTVNLHVNSADTDGSEHLVRVVIDGVPDGVTVNGASQIGAGSWLLIYDGADARSIGTGGIDLPVEFVVGKGASNSTSGITMTVLAQDEGQNANSPAKIETDSVKWNLTVNLGDGQPYPAPVIDEWRYNGVEGTEDTAFTLDGVIDAKVTTSDPNVAYSYTVTLTNLAPGTIVDGMTFTTINGVPTWTATVVVSANGDSQAALDGMLAGITITPPHNSNDNNADFNFDAKLTAAAVGGTSTQAQTEADMPIVPVTDEATVTITATDVAEGETSISATISAIDVADGTFGAIVDGKLYVQVSTNGNDNGTLTDSAGRTLTLTDISGIAGLPDGKYYVVEIGTAGGSAELTYTAADGSVLQPGDVTFNAWVQTKEIGAANTEAASASGTAEVLIVNNGVTAETQPVTGKESGSSDKTNAIELTDLTVALKDNDGSEAIKSILLSGVPVGFLLYVGSSAGDATVASQASNAGGDGSTNTWVISSDGTMPAYVAILPAPHWSGTLTDLSLVVESGEASLPTTRIDTVPLEPLSVEAVADGIAIDPTLSFGKEGRIISLNLNAAMVDAVQSVAGVADASIETTTLKLTGLGAHAAFYIGAALIDENNDTISIAYDQLTNSYTITGLSQDNLDKLGVVQSASALSDQDASTAGTQIRIEAWTVESATAAESAHVSDTLTLAMTPTTATTGDDTFIWSGSNINGRAGSDTVALRFGEDLSGDDLHQHLKNIEIIDIGIHGTNAITDLTPDDVQTITDANNILTIKGTAEDMLSLSGHWVLQSDGSYTGTGESGTTVTLKIDGVTVESQEDAVASGSDHSSLISFAMAQDGDSFGLSSIDIQMRTTPVVEKQAALSIHEVLSSDAGHEAISAILPDEHATKPFSSDMGEKASDFVDLSSPLPALSLEDELRSGVHYEV</sequence>
<dbReference type="InterPro" id="IPR002126">
    <property type="entry name" value="Cadherin-like_dom"/>
</dbReference>
<dbReference type="Gene3D" id="2.60.40.10">
    <property type="entry name" value="Immunoglobulins"/>
    <property type="match status" value="4"/>
</dbReference>
<protein>
    <submittedName>
        <fullName evidence="3">Putative Ig domain protein</fullName>
    </submittedName>
</protein>
<feature type="region of interest" description="Disordered" evidence="1">
    <location>
        <begin position="1142"/>
        <end position="1162"/>
    </location>
</feature>
<geneLocation type="plasmid" evidence="3 4">
    <name>unnamed1</name>
</geneLocation>
<dbReference type="InterPro" id="IPR048051">
    <property type="entry name" value="BapA-like_prefix-like"/>
</dbReference>
<dbReference type="Pfam" id="PF17963">
    <property type="entry name" value="Big_9"/>
    <property type="match status" value="4"/>
</dbReference>
<dbReference type="GO" id="GO:0005509">
    <property type="term" value="F:calcium ion binding"/>
    <property type="evidence" value="ECO:0007669"/>
    <property type="project" value="InterPro"/>
</dbReference>
<dbReference type="EMBL" id="CP022605">
    <property type="protein sequence ID" value="ASV87983.1"/>
    <property type="molecule type" value="Genomic_DNA"/>
</dbReference>
<dbReference type="Pfam" id="PF22783">
    <property type="entry name" value="BapA_N"/>
    <property type="match status" value="1"/>
</dbReference>
<name>A0A248UMA3_9HYPH</name>
<feature type="compositionally biased region" description="Low complexity" evidence="1">
    <location>
        <begin position="1148"/>
        <end position="1160"/>
    </location>
</feature>
<dbReference type="Pfam" id="PF05345">
    <property type="entry name" value="He_PIG"/>
    <property type="match status" value="1"/>
</dbReference>
<evidence type="ECO:0000259" key="2">
    <source>
        <dbReference type="PROSITE" id="PS50268"/>
    </source>
</evidence>
<dbReference type="SUPFAM" id="SSF49313">
    <property type="entry name" value="Cadherin-like"/>
    <property type="match status" value="2"/>
</dbReference>
<dbReference type="InterPro" id="IPR010221">
    <property type="entry name" value="VCBS_dom"/>
</dbReference>
<gene>
    <name evidence="3" type="ORF">CES85_3750</name>
</gene>
<feature type="region of interest" description="Disordered" evidence="1">
    <location>
        <begin position="2118"/>
        <end position="2139"/>
    </location>
</feature>
<organism evidence="3 4">
    <name type="scientific">Ochrobactrum quorumnocens</name>
    <dbReference type="NCBI Taxonomy" id="271865"/>
    <lineage>
        <taxon>Bacteria</taxon>
        <taxon>Pseudomonadati</taxon>
        <taxon>Pseudomonadota</taxon>
        <taxon>Alphaproteobacteria</taxon>
        <taxon>Hyphomicrobiales</taxon>
        <taxon>Brucellaceae</taxon>
        <taxon>Brucella/Ochrobactrum group</taxon>
        <taxon>Ochrobactrum</taxon>
    </lineage>
</organism>